<dbReference type="EMBL" id="BK015845">
    <property type="protein sequence ID" value="DAE27789.1"/>
    <property type="molecule type" value="Genomic_DNA"/>
</dbReference>
<sequence length="143" mass="16185">MTNREKFAEKILDIACNGNWMAANKATLEPITCQELPCKDCLFYVLGKGCDRNEMKKWANSEYVEPPVDWSKVAVDTPILVRDSANLEWTKRYFAKYENGSVFTWSDGATSWSGEGCTTAWKLAKLPERSSNGEINRKQSGMD</sequence>
<reference evidence="1" key="1">
    <citation type="journal article" date="2021" name="Proc. Natl. Acad. Sci. U.S.A.">
        <title>A Catalog of Tens of Thousands of Viruses from Human Metagenomes Reveals Hidden Associations with Chronic Diseases.</title>
        <authorList>
            <person name="Tisza M.J."/>
            <person name="Buck C.B."/>
        </authorList>
    </citation>
    <scope>NUCLEOTIDE SEQUENCE</scope>
    <source>
        <strain evidence="1">CtpeS3</strain>
    </source>
</reference>
<name>A0A8S5R9Q4_9VIRU</name>
<evidence type="ECO:0000313" key="1">
    <source>
        <dbReference type="EMBL" id="DAE27789.1"/>
    </source>
</evidence>
<proteinExistence type="predicted"/>
<protein>
    <submittedName>
        <fullName evidence="1">Uncharacterized protein</fullName>
    </submittedName>
</protein>
<organism evidence="1">
    <name type="scientific">virus sp. ctpeS3</name>
    <dbReference type="NCBI Taxonomy" id="2826815"/>
    <lineage>
        <taxon>Viruses</taxon>
    </lineage>
</organism>
<accession>A0A8S5R9Q4</accession>